<feature type="region of interest" description="Disordered" evidence="5">
    <location>
        <begin position="415"/>
        <end position="448"/>
    </location>
</feature>
<keyword evidence="2 6" id="KW-0812">Transmembrane</keyword>
<evidence type="ECO:0000313" key="9">
    <source>
        <dbReference type="EMBL" id="KYK61343.1"/>
    </source>
</evidence>
<dbReference type="PANTHER" id="PTHR23112">
    <property type="entry name" value="G PROTEIN-COUPLED RECEPTOR 157-RELATED"/>
    <property type="match status" value="1"/>
</dbReference>
<evidence type="ECO:0000259" key="8">
    <source>
        <dbReference type="Pfam" id="PF11970"/>
    </source>
</evidence>
<accession>A0A151GWB9</accession>
<feature type="transmembrane region" description="Helical" evidence="6">
    <location>
        <begin position="535"/>
        <end position="555"/>
    </location>
</feature>
<evidence type="ECO:0000256" key="2">
    <source>
        <dbReference type="ARBA" id="ARBA00022692"/>
    </source>
</evidence>
<dbReference type="EMBL" id="LAYC01000001">
    <property type="protein sequence ID" value="KYK61343.1"/>
    <property type="molecule type" value="Genomic_DNA"/>
</dbReference>
<dbReference type="STRING" id="98403.A0A151GWB9"/>
<evidence type="ECO:0000256" key="5">
    <source>
        <dbReference type="SAM" id="MobiDB-lite"/>
    </source>
</evidence>
<dbReference type="PANTHER" id="PTHR23112:SF37">
    <property type="entry name" value="G PROTEIN-COUPLED RECEPTOR GPR1"/>
    <property type="match status" value="1"/>
</dbReference>
<evidence type="ECO:0008006" key="11">
    <source>
        <dbReference type="Google" id="ProtNLM"/>
    </source>
</evidence>
<feature type="transmembrane region" description="Helical" evidence="6">
    <location>
        <begin position="255"/>
        <end position="273"/>
    </location>
</feature>
<comment type="caution">
    <text evidence="9">The sequence shown here is derived from an EMBL/GenBank/DDBJ whole genome shotgun (WGS) entry which is preliminary data.</text>
</comment>
<sequence length="703" mass="76942">MEPCSVLDLEALWPVVNSGHLEGMPPTMAPSNLERAPVNMRSERHSDESGRPKPGSRDRHVLCAQARGWAVNAYLPAFRRSFAMPDWRASWKGERQPDDGLAFSPSQLQILRIMSLVMASFSIISTMLATFWFFRARRTLRRECVPPPHPPSHVSSVLIAICIAAPLPLPCSFRFRGLILLLIQSDLLKATSCVVFPAVELSRGTVTPASPICQLSGFFLTLGIEACDMAVALVALHTALFVFCGRNGLFPYRRIAYATFVFLPLLLTSLAFVNKPAFAKAGPFCYLPAMPRWPRRVLSWGPRYAILVTVCAAYLSTYIYVKLLMRRYREQGAAMPGRLPIVDGQAGPRDPLFPPTAVPLVCHGLVATSAEEVSEQSPSRAAAPSAGRTERQVPSAAPEGCVEWDVPKAGFDLAGSVANHRDDGSNSHSCPSHAHTSDSHPRPSTLPISRVGGHSFSCQSPETQAQAEAKSCRCCCSVAVTARVMATRPSTPPRHVISPNHQPHGTQVPTIPFLSPIATDIAKTRKQVHRRLRQLFVYPILYAVVWLMPLVAHLVDGDGTEPSFGLVLASLASLCSQGVADVLVLSTVEKPWRQPRRDSWSPLFRSPFFRRFTLSPASITRANVGRTREEMLVDGMTARRRRDVEFAERPRRRRAASTSSPPSWWDILLDGVGDEGNGTSPELGIAGEDGVAVQRAHVSGHGS</sequence>
<evidence type="ECO:0000256" key="1">
    <source>
        <dbReference type="ARBA" id="ARBA00004141"/>
    </source>
</evidence>
<dbReference type="Pfam" id="PF11970">
    <property type="entry name" value="GPR_Gpa2_C"/>
    <property type="match status" value="1"/>
</dbReference>
<feature type="transmembrane region" description="Helical" evidence="6">
    <location>
        <begin position="154"/>
        <end position="171"/>
    </location>
</feature>
<evidence type="ECO:0000259" key="7">
    <source>
        <dbReference type="Pfam" id="PF11710"/>
    </source>
</evidence>
<dbReference type="FunCoup" id="A0A151GWB9">
    <property type="interactions" value="107"/>
</dbReference>
<proteinExistence type="predicted"/>
<dbReference type="Proteomes" id="UP000076580">
    <property type="component" value="Chromosome 01"/>
</dbReference>
<evidence type="ECO:0000256" key="3">
    <source>
        <dbReference type="ARBA" id="ARBA00022989"/>
    </source>
</evidence>
<keyword evidence="3 6" id="KW-1133">Transmembrane helix</keyword>
<dbReference type="GO" id="GO:0005886">
    <property type="term" value="C:plasma membrane"/>
    <property type="evidence" value="ECO:0007669"/>
    <property type="project" value="TreeGrafter"/>
</dbReference>
<dbReference type="GO" id="GO:0004930">
    <property type="term" value="F:G protein-coupled receptor activity"/>
    <property type="evidence" value="ECO:0007669"/>
    <property type="project" value="TreeGrafter"/>
</dbReference>
<feature type="transmembrane region" description="Helical" evidence="6">
    <location>
        <begin position="567"/>
        <end position="588"/>
    </location>
</feature>
<name>A0A151GWB9_DRECN</name>
<feature type="transmembrane region" description="Helical" evidence="6">
    <location>
        <begin position="113"/>
        <end position="134"/>
    </location>
</feature>
<feature type="transmembrane region" description="Helical" evidence="6">
    <location>
        <begin position="304"/>
        <end position="321"/>
    </location>
</feature>
<gene>
    <name evidence="9" type="ORF">DCS_02485</name>
</gene>
<feature type="domain" description="Glucose receptor Git3-like N-terminal" evidence="7">
    <location>
        <begin position="111"/>
        <end position="326"/>
    </location>
</feature>
<evidence type="ECO:0000256" key="4">
    <source>
        <dbReference type="ARBA" id="ARBA00023136"/>
    </source>
</evidence>
<dbReference type="RefSeq" id="XP_040660695.1">
    <property type="nucleotide sequence ID" value="XM_040799812.1"/>
</dbReference>
<keyword evidence="4 6" id="KW-0472">Membrane</keyword>
<reference evidence="9 10" key="1">
    <citation type="journal article" date="2016" name="Sci. Rep.">
        <title>Insights into Adaptations to a Near-Obligate Nematode Endoparasitic Lifestyle from the Finished Genome of Drechmeria coniospora.</title>
        <authorList>
            <person name="Zhang L."/>
            <person name="Zhou Z."/>
            <person name="Guo Q."/>
            <person name="Fokkens L."/>
            <person name="Miskei M."/>
            <person name="Pocsi I."/>
            <person name="Zhang W."/>
            <person name="Chen M."/>
            <person name="Wang L."/>
            <person name="Sun Y."/>
            <person name="Donzelli B.G."/>
            <person name="Gibson D.M."/>
            <person name="Nelson D.R."/>
            <person name="Luo J.G."/>
            <person name="Rep M."/>
            <person name="Liu H."/>
            <person name="Yang S."/>
            <person name="Wang J."/>
            <person name="Krasnoff S.B."/>
            <person name="Xu Y."/>
            <person name="Molnar I."/>
            <person name="Lin M."/>
        </authorList>
    </citation>
    <scope>NUCLEOTIDE SEQUENCE [LARGE SCALE GENOMIC DNA]</scope>
    <source>
        <strain evidence="9 10">ARSEF 6962</strain>
    </source>
</reference>
<keyword evidence="10" id="KW-1185">Reference proteome</keyword>
<protein>
    <recommendedName>
        <fullName evidence="11">Plasma membrane G-protein coupled receptor</fullName>
    </recommendedName>
</protein>
<evidence type="ECO:0000256" key="6">
    <source>
        <dbReference type="SAM" id="Phobius"/>
    </source>
</evidence>
<organism evidence="9 10">
    <name type="scientific">Drechmeria coniospora</name>
    <name type="common">Nematophagous fungus</name>
    <name type="synonym">Meria coniospora</name>
    <dbReference type="NCBI Taxonomy" id="98403"/>
    <lineage>
        <taxon>Eukaryota</taxon>
        <taxon>Fungi</taxon>
        <taxon>Dikarya</taxon>
        <taxon>Ascomycota</taxon>
        <taxon>Pezizomycotina</taxon>
        <taxon>Sordariomycetes</taxon>
        <taxon>Hypocreomycetidae</taxon>
        <taxon>Hypocreales</taxon>
        <taxon>Ophiocordycipitaceae</taxon>
        <taxon>Drechmeria</taxon>
    </lineage>
</organism>
<feature type="domain" description="G protein-coupled receptor GPR1/2/3 C-terminal" evidence="8">
    <location>
        <begin position="523"/>
        <end position="593"/>
    </location>
</feature>
<feature type="region of interest" description="Disordered" evidence="5">
    <location>
        <begin position="371"/>
        <end position="399"/>
    </location>
</feature>
<evidence type="ECO:0000313" key="10">
    <source>
        <dbReference type="Proteomes" id="UP000076580"/>
    </source>
</evidence>
<feature type="compositionally biased region" description="Low complexity" evidence="5">
    <location>
        <begin position="377"/>
        <end position="386"/>
    </location>
</feature>
<dbReference type="InParanoid" id="A0A151GWB9"/>
<feature type="region of interest" description="Disordered" evidence="5">
    <location>
        <begin position="23"/>
        <end position="58"/>
    </location>
</feature>
<dbReference type="AlphaFoldDB" id="A0A151GWB9"/>
<comment type="subcellular location">
    <subcellularLocation>
        <location evidence="1">Membrane</location>
        <topology evidence="1">Multi-pass membrane protein</topology>
    </subcellularLocation>
</comment>
<dbReference type="GeneID" id="63715128"/>
<dbReference type="GO" id="GO:0007189">
    <property type="term" value="P:adenylate cyclase-activating G protein-coupled receptor signaling pathway"/>
    <property type="evidence" value="ECO:0007669"/>
    <property type="project" value="TreeGrafter"/>
</dbReference>
<dbReference type="InterPro" id="IPR022596">
    <property type="entry name" value="GPR1/2/3_C"/>
</dbReference>
<dbReference type="InterPro" id="IPR023041">
    <property type="entry name" value="Glucose_rcpt_Git3-like_N"/>
</dbReference>
<feature type="transmembrane region" description="Helical" evidence="6">
    <location>
        <begin position="219"/>
        <end position="243"/>
    </location>
</feature>
<feature type="compositionally biased region" description="Basic and acidic residues" evidence="5">
    <location>
        <begin position="41"/>
        <end position="58"/>
    </location>
</feature>
<dbReference type="Pfam" id="PF11710">
    <property type="entry name" value="Git3"/>
    <property type="match status" value="1"/>
</dbReference>